<gene>
    <name evidence="2" type="ORF">A1Q2_02211</name>
</gene>
<reference evidence="2 3" key="1">
    <citation type="journal article" date="2012" name="Eukaryot. Cell">
        <title>Genome sequence of the Trichosporon asahii environmental strain CBS 8904.</title>
        <authorList>
            <person name="Yang R.Y."/>
            <person name="Li H.T."/>
            <person name="Zhu H."/>
            <person name="Zhou G.P."/>
            <person name="Wang M."/>
            <person name="Wang L."/>
        </authorList>
    </citation>
    <scope>NUCLEOTIDE SEQUENCE [LARGE SCALE GENOMIC DNA]</scope>
    <source>
        <strain evidence="2 3">CBS 8904</strain>
    </source>
</reference>
<dbReference type="HOGENOM" id="CLU_2160185_0_0_1"/>
<feature type="compositionally biased region" description="Basic and acidic residues" evidence="1">
    <location>
        <begin position="25"/>
        <end position="45"/>
    </location>
</feature>
<accession>K1W3M6</accession>
<dbReference type="InParanoid" id="K1W3M6"/>
<sequence length="111" mass="11826">MEANLETNAGQEPSEAKSTEQVVNDGKESRDKAAEGSIEVERGKEASNGALETLDSTEAGEKPPGRTDRWPAVIGSGAPPPPPLSKSTSRDSFLNTMFMHDVRPFRGISQG</sequence>
<dbReference type="Proteomes" id="UP000006757">
    <property type="component" value="Unassembled WGS sequence"/>
</dbReference>
<evidence type="ECO:0000256" key="1">
    <source>
        <dbReference type="SAM" id="MobiDB-lite"/>
    </source>
</evidence>
<evidence type="ECO:0000313" key="2">
    <source>
        <dbReference type="EMBL" id="EKD03493.1"/>
    </source>
</evidence>
<name>K1W3M6_TRIAC</name>
<dbReference type="AlphaFoldDB" id="K1W3M6"/>
<protein>
    <submittedName>
        <fullName evidence="2">Uncharacterized protein</fullName>
    </submittedName>
</protein>
<feature type="compositionally biased region" description="Basic and acidic residues" evidence="1">
    <location>
        <begin position="59"/>
        <end position="69"/>
    </location>
</feature>
<feature type="compositionally biased region" description="Polar residues" evidence="1">
    <location>
        <begin position="1"/>
        <end position="11"/>
    </location>
</feature>
<keyword evidence="3" id="KW-1185">Reference proteome</keyword>
<dbReference type="EMBL" id="AMBO01000247">
    <property type="protein sequence ID" value="EKD03493.1"/>
    <property type="molecule type" value="Genomic_DNA"/>
</dbReference>
<feature type="region of interest" description="Disordered" evidence="1">
    <location>
        <begin position="1"/>
        <end position="91"/>
    </location>
</feature>
<comment type="caution">
    <text evidence="2">The sequence shown here is derived from an EMBL/GenBank/DDBJ whole genome shotgun (WGS) entry which is preliminary data.</text>
</comment>
<evidence type="ECO:0000313" key="3">
    <source>
        <dbReference type="Proteomes" id="UP000006757"/>
    </source>
</evidence>
<organism evidence="2 3">
    <name type="scientific">Trichosporon asahii var. asahii (strain CBS 8904)</name>
    <name type="common">Yeast</name>
    <dbReference type="NCBI Taxonomy" id="1220162"/>
    <lineage>
        <taxon>Eukaryota</taxon>
        <taxon>Fungi</taxon>
        <taxon>Dikarya</taxon>
        <taxon>Basidiomycota</taxon>
        <taxon>Agaricomycotina</taxon>
        <taxon>Tremellomycetes</taxon>
        <taxon>Trichosporonales</taxon>
        <taxon>Trichosporonaceae</taxon>
        <taxon>Trichosporon</taxon>
    </lineage>
</organism>
<proteinExistence type="predicted"/>